<evidence type="ECO:0000313" key="4">
    <source>
        <dbReference type="Proteomes" id="UP000433493"/>
    </source>
</evidence>
<dbReference type="OrthoDB" id="9791166at2"/>
<protein>
    <submittedName>
        <fullName evidence="3">PepSY domain-containing protein</fullName>
    </submittedName>
</protein>
<keyword evidence="1" id="KW-0472">Membrane</keyword>
<feature type="transmembrane region" description="Helical" evidence="1">
    <location>
        <begin position="38"/>
        <end position="62"/>
    </location>
</feature>
<organism evidence="3 4">
    <name type="scientific">Gulosibacter chungangensis</name>
    <dbReference type="NCBI Taxonomy" id="979746"/>
    <lineage>
        <taxon>Bacteria</taxon>
        <taxon>Bacillati</taxon>
        <taxon>Actinomycetota</taxon>
        <taxon>Actinomycetes</taxon>
        <taxon>Micrococcales</taxon>
        <taxon>Microbacteriaceae</taxon>
        <taxon>Gulosibacter</taxon>
    </lineage>
</organism>
<dbReference type="PANTHER" id="PTHR34219:SF1">
    <property type="entry name" value="PEPSY DOMAIN-CONTAINING PROTEIN"/>
    <property type="match status" value="1"/>
</dbReference>
<keyword evidence="1" id="KW-0812">Transmembrane</keyword>
<evidence type="ECO:0000256" key="1">
    <source>
        <dbReference type="SAM" id="Phobius"/>
    </source>
</evidence>
<evidence type="ECO:0000259" key="2">
    <source>
        <dbReference type="Pfam" id="PF03413"/>
    </source>
</evidence>
<dbReference type="InterPro" id="IPR025711">
    <property type="entry name" value="PepSY"/>
</dbReference>
<feature type="transmembrane region" description="Helical" evidence="1">
    <location>
        <begin position="374"/>
        <end position="396"/>
    </location>
</feature>
<feature type="domain" description="PepSY" evidence="2">
    <location>
        <begin position="83"/>
        <end position="144"/>
    </location>
</feature>
<keyword evidence="4" id="KW-1185">Reference proteome</keyword>
<dbReference type="AlphaFoldDB" id="A0A7J5B8F3"/>
<proteinExistence type="predicted"/>
<dbReference type="EMBL" id="WBKB01000009">
    <property type="protein sequence ID" value="KAB1641430.1"/>
    <property type="molecule type" value="Genomic_DNA"/>
</dbReference>
<feature type="transmembrane region" description="Helical" evidence="1">
    <location>
        <begin position="226"/>
        <end position="247"/>
    </location>
</feature>
<dbReference type="PANTHER" id="PTHR34219">
    <property type="entry name" value="IRON-REGULATED INNER MEMBRANE PROTEIN-RELATED"/>
    <property type="match status" value="1"/>
</dbReference>
<feature type="transmembrane region" description="Helical" evidence="1">
    <location>
        <begin position="417"/>
        <end position="437"/>
    </location>
</feature>
<keyword evidence="1" id="KW-1133">Transmembrane helix</keyword>
<reference evidence="3 4" key="1">
    <citation type="submission" date="2019-09" db="EMBL/GenBank/DDBJ databases">
        <title>Phylogeny of genus Pseudoclavibacter and closely related genus.</title>
        <authorList>
            <person name="Li Y."/>
        </authorList>
    </citation>
    <scope>NUCLEOTIDE SEQUENCE [LARGE SCALE GENOMIC DNA]</scope>
    <source>
        <strain evidence="3 4">KCTC 13959</strain>
    </source>
</reference>
<name>A0A7J5B8F3_9MICO</name>
<dbReference type="Proteomes" id="UP000433493">
    <property type="component" value="Unassembled WGS sequence"/>
</dbReference>
<dbReference type="Pfam" id="PF03413">
    <property type="entry name" value="PepSY"/>
    <property type="match status" value="1"/>
</dbReference>
<feature type="transmembrane region" description="Helical" evidence="1">
    <location>
        <begin position="177"/>
        <end position="195"/>
    </location>
</feature>
<dbReference type="InterPro" id="IPR005625">
    <property type="entry name" value="PepSY-ass_TM"/>
</dbReference>
<gene>
    <name evidence="3" type="ORF">F8O05_12660</name>
</gene>
<accession>A0A7J5B8F3</accession>
<dbReference type="RefSeq" id="WP_158053113.1">
    <property type="nucleotide sequence ID" value="NZ_WBKB01000009.1"/>
</dbReference>
<comment type="caution">
    <text evidence="3">The sequence shown here is derived from an EMBL/GenBank/DDBJ whole genome shotgun (WGS) entry which is preliminary data.</text>
</comment>
<evidence type="ECO:0000313" key="3">
    <source>
        <dbReference type="EMBL" id="KAB1641430.1"/>
    </source>
</evidence>
<sequence length="477" mass="52142">MTTSQIGRADERSTDDSGRALPRARWWRDGFRPLLARLHFFIGVFVGPFILIAAVTGLMYAATPAIEQIVYRDTLTVAPSGLPLPLAQQVSAAQEAQVDGTLIEVRPATNPNDVTRVIFSTESDPADRDLTVFINPYSGEVTNTLPTFGEWLPVRSWFDDLHRTLFLGDVGRLYSELAASWLWVLAASGLSIWVFRRVRKGRRRTLVIPTRGVTGRGRLMGWHGALGVWLALGMLFLSATGLTWSQYAGTNVGNLREALDWTTPSAAAALPENTEVPEILEQELPAALERAAESARDEGLDGIIKIVPAESGEAWTVSQTQRSWPEKQDSIAVNPATGEVLSRVDFADWPLAAKLARWGVDAHMGLLFGAANQIVLAAIAFGIIFMILWGYRMWWLRRPTTRAARSGYLRPPGAGRTPTRVATFVIALLGVGAGLFAPALGGSLILFLAVDLALGTFLRRRVSHMNSAEPKRSFSAT</sequence>
<dbReference type="Pfam" id="PF03929">
    <property type="entry name" value="PepSY_TM"/>
    <property type="match status" value="1"/>
</dbReference>